<dbReference type="EMBL" id="AAEW02000021">
    <property type="protein sequence ID" value="EAT14569.1"/>
    <property type="molecule type" value="Genomic_DNA"/>
</dbReference>
<dbReference type="Pfam" id="PF03446">
    <property type="entry name" value="NAD_binding_2"/>
    <property type="match status" value="1"/>
</dbReference>
<dbReference type="Proteomes" id="UP000005695">
    <property type="component" value="Unassembled WGS sequence"/>
</dbReference>
<keyword evidence="1 6" id="KW-0560">Oxidoreductase</keyword>
<dbReference type="EC" id="1.1.1.31" evidence="6"/>
<proteinExistence type="predicted"/>
<sequence>MIKEIGFIGLGTVGKSMATNLLKGNYNLTVFDHRTEAVDELVAKGAKAASTTLDAVKEKDLVMTVLPDEEELKQALSSAGSFLEGIAPGTILCDLGTHSLEVTMEVSKKAAQNKIMFLDAPVWGTKEHAAHGLLTILIGGDNSVVSRCREVLSHVGLNILHVGDVGDATKMKFVVTLMQSQLMEALAESLVLGDRLGFTNDQILEVLDAGGVASPLLHKKGRSVARGDFSRNLALKYVHAGLCKVKEAADITGARLPGMEAVLDLYTEAMEDGRGEEDFSAIIKVLQK</sequence>
<comment type="caution">
    <text evidence="6">The sequence shown here is derived from an EMBL/GenBank/DDBJ whole genome shotgun (WGS) entry which is preliminary data.</text>
</comment>
<dbReference type="InterPro" id="IPR036291">
    <property type="entry name" value="NAD(P)-bd_dom_sf"/>
</dbReference>
<protein>
    <submittedName>
        <fullName evidence="6">3-hydroxyisobutyrate dehydrogenase</fullName>
        <ecNumber evidence="6">1.1.1.31</ecNumber>
    </submittedName>
</protein>
<dbReference type="Pfam" id="PF14833">
    <property type="entry name" value="NAD_binding_11"/>
    <property type="match status" value="1"/>
</dbReference>
<name>Q1JWJ9_DESA6</name>
<dbReference type="InterPro" id="IPR015815">
    <property type="entry name" value="HIBADH-related"/>
</dbReference>
<reference evidence="6" key="2">
    <citation type="submission" date="2006-05" db="EMBL/GenBank/DDBJ databases">
        <title>Sequencing of the draft genome and assembly of Desulfuromonas acetoxidans DSM 684.</title>
        <authorList>
            <consortium name="US DOE Joint Genome Institute (JGI-PGF)"/>
            <person name="Copeland A."/>
            <person name="Lucas S."/>
            <person name="Lapidus A."/>
            <person name="Barry K."/>
            <person name="Detter J.C."/>
            <person name="Glavina del Rio T."/>
            <person name="Hammon N."/>
            <person name="Israni S."/>
            <person name="Dalin E."/>
            <person name="Tice H."/>
            <person name="Bruce D."/>
            <person name="Pitluck S."/>
            <person name="Richardson P."/>
        </authorList>
    </citation>
    <scope>NUCLEOTIDE SEQUENCE [LARGE SCALE GENOMIC DNA]</scope>
    <source>
        <strain evidence="6">DSM 684</strain>
    </source>
</reference>
<evidence type="ECO:0000256" key="1">
    <source>
        <dbReference type="ARBA" id="ARBA00023002"/>
    </source>
</evidence>
<organism evidence="6 7">
    <name type="scientific">Desulfuromonas acetoxidans (strain DSM 684 / 11070)</name>
    <dbReference type="NCBI Taxonomy" id="281689"/>
    <lineage>
        <taxon>Bacteria</taxon>
        <taxon>Pseudomonadati</taxon>
        <taxon>Thermodesulfobacteriota</taxon>
        <taxon>Desulfuromonadia</taxon>
        <taxon>Desulfuromonadales</taxon>
        <taxon>Desulfuromonadaceae</taxon>
        <taxon>Desulfuromonas</taxon>
    </lineage>
</organism>
<feature type="domain" description="6-phosphogluconate dehydrogenase NADP-binding" evidence="4">
    <location>
        <begin position="4"/>
        <end position="163"/>
    </location>
</feature>
<dbReference type="AlphaFoldDB" id="Q1JWJ9"/>
<dbReference type="GO" id="GO:0008442">
    <property type="term" value="F:3-hydroxyisobutyrate dehydrogenase activity"/>
    <property type="evidence" value="ECO:0007669"/>
    <property type="project" value="UniProtKB-EC"/>
</dbReference>
<dbReference type="OrthoDB" id="9777604at2"/>
<dbReference type="RefSeq" id="WP_006002411.1">
    <property type="nucleotide sequence ID" value="NZ_AAEW02000021.1"/>
</dbReference>
<dbReference type="Gene3D" id="3.40.50.720">
    <property type="entry name" value="NAD(P)-binding Rossmann-like Domain"/>
    <property type="match status" value="1"/>
</dbReference>
<dbReference type="PIRSF" id="PIRSF000103">
    <property type="entry name" value="HIBADH"/>
    <property type="match status" value="1"/>
</dbReference>
<evidence type="ECO:0000313" key="7">
    <source>
        <dbReference type="Proteomes" id="UP000005695"/>
    </source>
</evidence>
<feature type="domain" description="3-hydroxyisobutyrate dehydrogenase-like NAD-binding" evidence="5">
    <location>
        <begin position="166"/>
        <end position="286"/>
    </location>
</feature>
<keyword evidence="7" id="KW-1185">Reference proteome</keyword>
<dbReference type="PANTHER" id="PTHR43580">
    <property type="entry name" value="OXIDOREDUCTASE GLYR1-RELATED"/>
    <property type="match status" value="1"/>
</dbReference>
<dbReference type="SUPFAM" id="SSF48179">
    <property type="entry name" value="6-phosphogluconate dehydrogenase C-terminal domain-like"/>
    <property type="match status" value="1"/>
</dbReference>
<dbReference type="GO" id="GO:0050661">
    <property type="term" value="F:NADP binding"/>
    <property type="evidence" value="ECO:0007669"/>
    <property type="project" value="InterPro"/>
</dbReference>
<dbReference type="PANTHER" id="PTHR43580:SF2">
    <property type="entry name" value="CYTOKINE-LIKE NUCLEAR FACTOR N-PAC"/>
    <property type="match status" value="1"/>
</dbReference>
<dbReference type="GO" id="GO:0051287">
    <property type="term" value="F:NAD binding"/>
    <property type="evidence" value="ECO:0007669"/>
    <property type="project" value="InterPro"/>
</dbReference>
<evidence type="ECO:0000313" key="6">
    <source>
        <dbReference type="EMBL" id="EAT14569.1"/>
    </source>
</evidence>
<keyword evidence="2" id="KW-0520">NAD</keyword>
<evidence type="ECO:0000259" key="5">
    <source>
        <dbReference type="Pfam" id="PF14833"/>
    </source>
</evidence>
<reference evidence="6" key="1">
    <citation type="submission" date="2006-05" db="EMBL/GenBank/DDBJ databases">
        <title>Annotation of the draft genome assembly of Desulfuromonas acetoxidans DSM 684.</title>
        <authorList>
            <consortium name="US DOE Joint Genome Institute (JGI-ORNL)"/>
            <person name="Larimer F."/>
            <person name="Land M."/>
            <person name="Hauser L."/>
        </authorList>
    </citation>
    <scope>NUCLEOTIDE SEQUENCE [LARGE SCALE GENOMIC DNA]</scope>
    <source>
        <strain evidence="6">DSM 684</strain>
    </source>
</reference>
<dbReference type="InterPro" id="IPR006115">
    <property type="entry name" value="6PGDH_NADP-bd"/>
</dbReference>
<evidence type="ECO:0000256" key="2">
    <source>
        <dbReference type="ARBA" id="ARBA00023027"/>
    </source>
</evidence>
<gene>
    <name evidence="6" type="ORF">Dace_0398</name>
</gene>
<evidence type="ECO:0000256" key="3">
    <source>
        <dbReference type="PIRSR" id="PIRSR000103-1"/>
    </source>
</evidence>
<feature type="active site" evidence="3">
    <location>
        <position position="172"/>
    </location>
</feature>
<dbReference type="InterPro" id="IPR008927">
    <property type="entry name" value="6-PGluconate_DH-like_C_sf"/>
</dbReference>
<dbReference type="InterPro" id="IPR013328">
    <property type="entry name" value="6PGD_dom2"/>
</dbReference>
<dbReference type="InterPro" id="IPR051265">
    <property type="entry name" value="HIBADH-related_NP60_sf"/>
</dbReference>
<evidence type="ECO:0000259" key="4">
    <source>
        <dbReference type="Pfam" id="PF03446"/>
    </source>
</evidence>
<accession>Q1JWJ9</accession>
<dbReference type="Gene3D" id="1.10.1040.10">
    <property type="entry name" value="N-(1-d-carboxylethyl)-l-norvaline Dehydrogenase, domain 2"/>
    <property type="match status" value="1"/>
</dbReference>
<dbReference type="SUPFAM" id="SSF51735">
    <property type="entry name" value="NAD(P)-binding Rossmann-fold domains"/>
    <property type="match status" value="1"/>
</dbReference>
<dbReference type="InterPro" id="IPR029154">
    <property type="entry name" value="HIBADH-like_NADP-bd"/>
</dbReference>